<dbReference type="Gene3D" id="3.30.450.20">
    <property type="entry name" value="PAS domain"/>
    <property type="match status" value="1"/>
</dbReference>
<dbReference type="SMART" id="SM00388">
    <property type="entry name" value="HisKA"/>
    <property type="match status" value="1"/>
</dbReference>
<dbReference type="PROSITE" id="PS50112">
    <property type="entry name" value="PAS"/>
    <property type="match status" value="1"/>
</dbReference>
<gene>
    <name evidence="14" type="ORF">SMD31_01910</name>
</gene>
<keyword evidence="6 10" id="KW-0812">Transmembrane</keyword>
<sequence>MPSSHRLKHLVIGIIAVIIALAIFAAGEWLSYEREMMLARATLQSELSVLAGRARTEIEKSVELARGLAAVIAARQGISSAEFADSCRSLLADEPKIRNIALIVGSVIVENCPMPQNAKTIGVDLRGHPDQWQSFERMKKSGQPDIAGPANLLQGGWSIIVRIPIFMRQSEDVPTFWGAISMPLRMDGLLAQAGLTDAAQIINLAVRGSHSASLAPDILLGDPAVFTGNPVIVDIPFPDGAWQLAARVRPLAALSTDSPLHLATLVAAVMCGATFFIIAVYADRRRRLEAESNRNRDLLHAFMENAPVAMYVKDIDGHYIDLNAEARRAFGVGDRPYIGMTSQEFFVDPIAQELIAADVKVKRGEVVRTERNTGLQQAYPWEREIKFPVIDNQGKVVAIGGYVFDISATKEAEIRLMRALHAAEQANRAKSEFLATMSHELRTPLNAIIGFSDVIQREVFGPIGNATYRGYIDDIHASGQQLLDLLGGIIDLSAVESGRVEVKHEAVKPIDILQDCRAISEAMAAERQHQLRFVDRAAAACWSDRRLLRQVLLNLVSNAAKYTRKGGEIEIATEEVDGMVVFSVTDTGVGMSAEDIERAVEPFTRLGDTMRAEVGGSGIGLALVKRLVEVMRGRLHIESEPGKGTRVEVAMPLAE</sequence>
<evidence type="ECO:0000256" key="5">
    <source>
        <dbReference type="ARBA" id="ARBA00022679"/>
    </source>
</evidence>
<dbReference type="InterPro" id="IPR013656">
    <property type="entry name" value="PAS_4"/>
</dbReference>
<dbReference type="Gene3D" id="1.10.287.130">
    <property type="match status" value="1"/>
</dbReference>
<dbReference type="Pfam" id="PF03924">
    <property type="entry name" value="CHASE"/>
    <property type="match status" value="1"/>
</dbReference>
<keyword evidence="14" id="KW-0067">ATP-binding</keyword>
<evidence type="ECO:0000259" key="12">
    <source>
        <dbReference type="PROSITE" id="PS50112"/>
    </source>
</evidence>
<dbReference type="Pfam" id="PF00512">
    <property type="entry name" value="HisKA"/>
    <property type="match status" value="1"/>
</dbReference>
<evidence type="ECO:0000256" key="6">
    <source>
        <dbReference type="ARBA" id="ARBA00022692"/>
    </source>
</evidence>
<comment type="catalytic activity">
    <reaction evidence="1">
        <text>ATP + protein L-histidine = ADP + protein N-phospho-L-histidine.</text>
        <dbReference type="EC" id="2.7.13.3"/>
    </reaction>
</comment>
<keyword evidence="14" id="KW-0547">Nucleotide-binding</keyword>
<keyword evidence="9 10" id="KW-0472">Membrane</keyword>
<comment type="caution">
    <text evidence="14">The sequence shown here is derived from an EMBL/GenBank/DDBJ whole genome shotgun (WGS) entry which is preliminary data.</text>
</comment>
<dbReference type="EC" id="2.7.13.3" evidence="3"/>
<feature type="transmembrane region" description="Helical" evidence="10">
    <location>
        <begin position="260"/>
        <end position="282"/>
    </location>
</feature>
<comment type="subcellular location">
    <subcellularLocation>
        <location evidence="2">Membrane</location>
    </subcellularLocation>
</comment>
<keyword evidence="7" id="KW-0418">Kinase</keyword>
<dbReference type="InterPro" id="IPR006189">
    <property type="entry name" value="CHASE_dom"/>
</dbReference>
<evidence type="ECO:0000313" key="14">
    <source>
        <dbReference type="EMBL" id="MDY0870652.1"/>
    </source>
</evidence>
<dbReference type="PRINTS" id="PR00344">
    <property type="entry name" value="BCTRLSENSOR"/>
</dbReference>
<protein>
    <recommendedName>
        <fullName evidence="3">histidine kinase</fullName>
        <ecNumber evidence="3">2.7.13.3</ecNumber>
    </recommendedName>
</protein>
<evidence type="ECO:0000256" key="9">
    <source>
        <dbReference type="ARBA" id="ARBA00023136"/>
    </source>
</evidence>
<evidence type="ECO:0000256" key="10">
    <source>
        <dbReference type="SAM" id="Phobius"/>
    </source>
</evidence>
<keyword evidence="8 10" id="KW-1133">Transmembrane helix</keyword>
<dbReference type="InterPro" id="IPR042240">
    <property type="entry name" value="CHASE_sf"/>
</dbReference>
<evidence type="ECO:0000256" key="7">
    <source>
        <dbReference type="ARBA" id="ARBA00022777"/>
    </source>
</evidence>
<dbReference type="InterPro" id="IPR005467">
    <property type="entry name" value="His_kinase_dom"/>
</dbReference>
<dbReference type="CDD" id="cd00082">
    <property type="entry name" value="HisKA"/>
    <property type="match status" value="1"/>
</dbReference>
<keyword evidence="15" id="KW-1185">Reference proteome</keyword>
<dbReference type="NCBIfam" id="TIGR00229">
    <property type="entry name" value="sensory_box"/>
    <property type="match status" value="1"/>
</dbReference>
<dbReference type="EMBL" id="JAXCLX010000001">
    <property type="protein sequence ID" value="MDY0870652.1"/>
    <property type="molecule type" value="Genomic_DNA"/>
</dbReference>
<keyword evidence="4" id="KW-0597">Phosphoprotein</keyword>
<dbReference type="PANTHER" id="PTHR43047:SF72">
    <property type="entry name" value="OSMOSENSING HISTIDINE PROTEIN KINASE SLN1"/>
    <property type="match status" value="1"/>
</dbReference>
<dbReference type="InterPro" id="IPR000014">
    <property type="entry name" value="PAS"/>
</dbReference>
<dbReference type="Gene3D" id="3.30.565.10">
    <property type="entry name" value="Histidine kinase-like ATPase, C-terminal domain"/>
    <property type="match status" value="1"/>
</dbReference>
<evidence type="ECO:0000256" key="3">
    <source>
        <dbReference type="ARBA" id="ARBA00012438"/>
    </source>
</evidence>
<reference evidence="14 15" key="1">
    <citation type="journal article" date="2013" name="Antonie Van Leeuwenhoek">
        <title>Dongia rigui sp. nov., isolated from freshwater of a large wetland in Korea.</title>
        <authorList>
            <person name="Baik K.S."/>
            <person name="Hwang Y.M."/>
            <person name="Choi J.S."/>
            <person name="Kwon J."/>
            <person name="Seong C.N."/>
        </authorList>
    </citation>
    <scope>NUCLEOTIDE SEQUENCE [LARGE SCALE GENOMIC DNA]</scope>
    <source>
        <strain evidence="14 15">04SU4-P</strain>
    </source>
</reference>
<dbReference type="PANTHER" id="PTHR43047">
    <property type="entry name" value="TWO-COMPONENT HISTIDINE PROTEIN KINASE"/>
    <property type="match status" value="1"/>
</dbReference>
<dbReference type="SUPFAM" id="SSF55785">
    <property type="entry name" value="PYP-like sensor domain (PAS domain)"/>
    <property type="match status" value="1"/>
</dbReference>
<dbReference type="PROSITE" id="PS50839">
    <property type="entry name" value="CHASE"/>
    <property type="match status" value="1"/>
</dbReference>
<dbReference type="RefSeq" id="WP_320498949.1">
    <property type="nucleotide sequence ID" value="NZ_JAXCLX010000001.1"/>
</dbReference>
<evidence type="ECO:0000256" key="2">
    <source>
        <dbReference type="ARBA" id="ARBA00004370"/>
    </source>
</evidence>
<feature type="domain" description="CHASE" evidence="13">
    <location>
        <begin position="113"/>
        <end position="245"/>
    </location>
</feature>
<evidence type="ECO:0000256" key="4">
    <source>
        <dbReference type="ARBA" id="ARBA00022553"/>
    </source>
</evidence>
<evidence type="ECO:0000256" key="8">
    <source>
        <dbReference type="ARBA" id="ARBA00022989"/>
    </source>
</evidence>
<proteinExistence type="predicted"/>
<dbReference type="PROSITE" id="PS50109">
    <property type="entry name" value="HIS_KIN"/>
    <property type="match status" value="1"/>
</dbReference>
<feature type="domain" description="Histidine kinase" evidence="11">
    <location>
        <begin position="436"/>
        <end position="655"/>
    </location>
</feature>
<dbReference type="InterPro" id="IPR036890">
    <property type="entry name" value="HATPase_C_sf"/>
</dbReference>
<name>A0ABU5DUL4_9PROT</name>
<evidence type="ECO:0000259" key="13">
    <source>
        <dbReference type="PROSITE" id="PS50839"/>
    </source>
</evidence>
<dbReference type="Pfam" id="PF08448">
    <property type="entry name" value="PAS_4"/>
    <property type="match status" value="1"/>
</dbReference>
<dbReference type="Gene3D" id="3.30.450.350">
    <property type="entry name" value="CHASE domain"/>
    <property type="match status" value="1"/>
</dbReference>
<dbReference type="GO" id="GO:0005524">
    <property type="term" value="F:ATP binding"/>
    <property type="evidence" value="ECO:0007669"/>
    <property type="project" value="UniProtKB-KW"/>
</dbReference>
<dbReference type="Pfam" id="PF02518">
    <property type="entry name" value="HATPase_c"/>
    <property type="match status" value="1"/>
</dbReference>
<organism evidence="14 15">
    <name type="scientific">Dongia rigui</name>
    <dbReference type="NCBI Taxonomy" id="940149"/>
    <lineage>
        <taxon>Bacteria</taxon>
        <taxon>Pseudomonadati</taxon>
        <taxon>Pseudomonadota</taxon>
        <taxon>Alphaproteobacteria</taxon>
        <taxon>Rhodospirillales</taxon>
        <taxon>Dongiaceae</taxon>
        <taxon>Dongia</taxon>
    </lineage>
</organism>
<evidence type="ECO:0000256" key="1">
    <source>
        <dbReference type="ARBA" id="ARBA00000085"/>
    </source>
</evidence>
<dbReference type="SUPFAM" id="SSF47384">
    <property type="entry name" value="Homodimeric domain of signal transducing histidine kinase"/>
    <property type="match status" value="1"/>
</dbReference>
<accession>A0ABU5DUL4</accession>
<evidence type="ECO:0000313" key="15">
    <source>
        <dbReference type="Proteomes" id="UP001271769"/>
    </source>
</evidence>
<dbReference type="InterPro" id="IPR035965">
    <property type="entry name" value="PAS-like_dom_sf"/>
</dbReference>
<dbReference type="SMART" id="SM01079">
    <property type="entry name" value="CHASE"/>
    <property type="match status" value="1"/>
</dbReference>
<dbReference type="InterPro" id="IPR036097">
    <property type="entry name" value="HisK_dim/P_sf"/>
</dbReference>
<evidence type="ECO:0000259" key="11">
    <source>
        <dbReference type="PROSITE" id="PS50109"/>
    </source>
</evidence>
<dbReference type="InterPro" id="IPR003594">
    <property type="entry name" value="HATPase_dom"/>
</dbReference>
<keyword evidence="5" id="KW-0808">Transferase</keyword>
<feature type="domain" description="PAS" evidence="12">
    <location>
        <begin position="295"/>
        <end position="349"/>
    </location>
</feature>
<dbReference type="SUPFAM" id="SSF55874">
    <property type="entry name" value="ATPase domain of HSP90 chaperone/DNA topoisomerase II/histidine kinase"/>
    <property type="match status" value="1"/>
</dbReference>
<dbReference type="InterPro" id="IPR003661">
    <property type="entry name" value="HisK_dim/P_dom"/>
</dbReference>
<dbReference type="Proteomes" id="UP001271769">
    <property type="component" value="Unassembled WGS sequence"/>
</dbReference>
<dbReference type="SMART" id="SM00387">
    <property type="entry name" value="HATPase_c"/>
    <property type="match status" value="1"/>
</dbReference>
<dbReference type="InterPro" id="IPR004358">
    <property type="entry name" value="Sig_transdc_His_kin-like_C"/>
</dbReference>